<feature type="chain" id="PRO_5035000958" description="Protein FAM216A" evidence="3">
    <location>
        <begin position="23"/>
        <end position="172"/>
    </location>
</feature>
<evidence type="ECO:0008006" key="6">
    <source>
        <dbReference type="Google" id="ProtNLM"/>
    </source>
</evidence>
<feature type="compositionally biased region" description="Basic and acidic residues" evidence="2">
    <location>
        <begin position="137"/>
        <end position="147"/>
    </location>
</feature>
<keyword evidence="3" id="KW-0732">Signal</keyword>
<proteinExistence type="inferred from homology"/>
<name>A0A8D2ZFL0_SCOMX</name>
<evidence type="ECO:0000313" key="4">
    <source>
        <dbReference type="Ensembl" id="ENSSMAP00000001434.2"/>
    </source>
</evidence>
<evidence type="ECO:0000256" key="3">
    <source>
        <dbReference type="SAM" id="SignalP"/>
    </source>
</evidence>
<reference evidence="4" key="1">
    <citation type="submission" date="2023-05" db="EMBL/GenBank/DDBJ databases">
        <title>High-quality long-read genome of Scophthalmus maximus.</title>
        <authorList>
            <person name="Lien S."/>
            <person name="Martinez P."/>
        </authorList>
    </citation>
    <scope>NUCLEOTIDE SEQUENCE [LARGE SCALE GENOMIC DNA]</scope>
</reference>
<dbReference type="InterPro" id="IPR029373">
    <property type="entry name" value="FAM216"/>
</dbReference>
<accession>A0A8D2ZFL0</accession>
<protein>
    <recommendedName>
        <fullName evidence="6">Protein FAM216A</fullName>
    </recommendedName>
</protein>
<feature type="region of interest" description="Disordered" evidence="2">
    <location>
        <begin position="119"/>
        <end position="172"/>
    </location>
</feature>
<evidence type="ECO:0000256" key="2">
    <source>
        <dbReference type="SAM" id="MobiDB-lite"/>
    </source>
</evidence>
<feature type="compositionally biased region" description="Polar residues" evidence="2">
    <location>
        <begin position="153"/>
        <end position="162"/>
    </location>
</feature>
<dbReference type="AlphaFoldDB" id="A0A8D2ZFL0"/>
<dbReference type="PANTHER" id="PTHR16476">
    <property type="entry name" value="FAMILY WITH SEQUENCE SIMILARITY 216 MEMBER A"/>
    <property type="match status" value="1"/>
</dbReference>
<evidence type="ECO:0000256" key="1">
    <source>
        <dbReference type="ARBA" id="ARBA00008615"/>
    </source>
</evidence>
<organism evidence="4 5">
    <name type="scientific">Scophthalmus maximus</name>
    <name type="common">Turbot</name>
    <name type="synonym">Psetta maxima</name>
    <dbReference type="NCBI Taxonomy" id="52904"/>
    <lineage>
        <taxon>Eukaryota</taxon>
        <taxon>Metazoa</taxon>
        <taxon>Chordata</taxon>
        <taxon>Craniata</taxon>
        <taxon>Vertebrata</taxon>
        <taxon>Euteleostomi</taxon>
        <taxon>Actinopterygii</taxon>
        <taxon>Neopterygii</taxon>
        <taxon>Teleostei</taxon>
        <taxon>Neoteleostei</taxon>
        <taxon>Acanthomorphata</taxon>
        <taxon>Carangaria</taxon>
        <taxon>Pleuronectiformes</taxon>
        <taxon>Pleuronectoidei</taxon>
        <taxon>Scophthalmidae</taxon>
        <taxon>Scophthalmus</taxon>
    </lineage>
</organism>
<comment type="similarity">
    <text evidence="1">Belongs to the FAM216 family.</text>
</comment>
<evidence type="ECO:0000313" key="5">
    <source>
        <dbReference type="Proteomes" id="UP000694558"/>
    </source>
</evidence>
<dbReference type="Pfam" id="PF15107">
    <property type="entry name" value="FAM216B"/>
    <property type="match status" value="1"/>
</dbReference>
<feature type="signal peptide" evidence="3">
    <location>
        <begin position="1"/>
        <end position="22"/>
    </location>
</feature>
<dbReference type="GeneTree" id="ENSGT01050000245010"/>
<dbReference type="PANTHER" id="PTHR16476:SF4">
    <property type="entry name" value="PROTEIN FAM216A"/>
    <property type="match status" value="1"/>
</dbReference>
<sequence>MDEHNWLIIYSFLNVTFLICRSTESNKRCVDGFECLPGQQVRKMYRGTHINVPADGLHMKTIHMAKSMMSAPFLQHPALTAGQRRYLCSIANVYSTEHMRRQMKQHYLNVLHTCVQSGQNPACRRRHQRGENSMFTKDAEKDAEARAKPQGQRKGSSSTGNSDVILPKIVNK</sequence>
<dbReference type="Ensembl" id="ENSSMAT00000001466.2">
    <property type="protein sequence ID" value="ENSSMAP00000001434.2"/>
    <property type="gene ID" value="ENSSMAG00000000914.2"/>
</dbReference>
<dbReference type="Proteomes" id="UP000694558">
    <property type="component" value="Chromosome 9"/>
</dbReference>
<reference evidence="4" key="2">
    <citation type="submission" date="2025-08" db="UniProtKB">
        <authorList>
            <consortium name="Ensembl"/>
        </authorList>
    </citation>
    <scope>IDENTIFICATION</scope>
</reference>